<evidence type="ECO:0000256" key="12">
    <source>
        <dbReference type="HAMAP-Rule" id="MF_00974"/>
    </source>
</evidence>
<reference evidence="17" key="1">
    <citation type="submission" date="2016-11" db="EMBL/GenBank/DDBJ databases">
        <authorList>
            <person name="Varghese N."/>
            <person name="Submissions S."/>
        </authorList>
    </citation>
    <scope>NUCLEOTIDE SEQUENCE [LARGE SCALE GENOMIC DNA]</scope>
    <source>
        <strain evidence="17">DSM 11792</strain>
    </source>
</reference>
<evidence type="ECO:0000256" key="11">
    <source>
        <dbReference type="ARBA" id="ARBA00023163"/>
    </source>
</evidence>
<evidence type="ECO:0000256" key="7">
    <source>
        <dbReference type="ARBA" id="ARBA00022771"/>
    </source>
</evidence>
<dbReference type="InterPro" id="IPR006295">
    <property type="entry name" value="DNA_primase_DnaG"/>
</dbReference>
<comment type="domain">
    <text evidence="12">Contains an N-terminal zinc-binding domain, a central core domain that contains the primase activity, and a C-terminal DnaB-binding domain.</text>
</comment>
<dbReference type="PIRSF" id="PIRSF002811">
    <property type="entry name" value="DnaG"/>
    <property type="match status" value="1"/>
</dbReference>
<protein>
    <recommendedName>
        <fullName evidence="12 13">DNA primase</fullName>
        <ecNumber evidence="12">2.7.7.101</ecNumber>
    </recommendedName>
</protein>
<keyword evidence="6 12" id="KW-0479">Metal-binding</keyword>
<dbReference type="Pfam" id="PF01807">
    <property type="entry name" value="Zn_ribbon_DnaG"/>
    <property type="match status" value="1"/>
</dbReference>
<feature type="domain" description="Toprim" evidence="15">
    <location>
        <begin position="259"/>
        <end position="340"/>
    </location>
</feature>
<evidence type="ECO:0000256" key="6">
    <source>
        <dbReference type="ARBA" id="ARBA00022723"/>
    </source>
</evidence>
<evidence type="ECO:0000256" key="3">
    <source>
        <dbReference type="ARBA" id="ARBA00022679"/>
    </source>
</evidence>
<proteinExistence type="inferred from homology"/>
<evidence type="ECO:0000313" key="17">
    <source>
        <dbReference type="Proteomes" id="UP000184196"/>
    </source>
</evidence>
<name>A0A1M4UY01_9FIRM</name>
<evidence type="ECO:0000256" key="13">
    <source>
        <dbReference type="PIRNR" id="PIRNR002811"/>
    </source>
</evidence>
<evidence type="ECO:0000256" key="2">
    <source>
        <dbReference type="ARBA" id="ARBA00022515"/>
    </source>
</evidence>
<dbReference type="Proteomes" id="UP000184196">
    <property type="component" value="Unassembled WGS sequence"/>
</dbReference>
<dbReference type="AlphaFoldDB" id="A0A1M4UY01"/>
<keyword evidence="3 12" id="KW-0808">Transferase</keyword>
<dbReference type="InterPro" id="IPR006171">
    <property type="entry name" value="TOPRIM_dom"/>
</dbReference>
<dbReference type="FunFam" id="3.90.980.10:FF:000001">
    <property type="entry name" value="DNA primase"/>
    <property type="match status" value="1"/>
</dbReference>
<dbReference type="SUPFAM" id="SSF57783">
    <property type="entry name" value="Zinc beta-ribbon"/>
    <property type="match status" value="1"/>
</dbReference>
<gene>
    <name evidence="12" type="primary">dnaG</name>
    <name evidence="16" type="ORF">SAMN02745218_00601</name>
</gene>
<evidence type="ECO:0000256" key="8">
    <source>
        <dbReference type="ARBA" id="ARBA00022833"/>
    </source>
</evidence>
<dbReference type="InterPro" id="IPR037068">
    <property type="entry name" value="DNA_primase_core_N_sf"/>
</dbReference>
<evidence type="ECO:0000256" key="5">
    <source>
        <dbReference type="ARBA" id="ARBA00022705"/>
    </source>
</evidence>
<dbReference type="GO" id="GO:0005737">
    <property type="term" value="C:cytoplasm"/>
    <property type="evidence" value="ECO:0007669"/>
    <property type="project" value="TreeGrafter"/>
</dbReference>
<dbReference type="CDD" id="cd03364">
    <property type="entry name" value="TOPRIM_DnaG_primases"/>
    <property type="match status" value="1"/>
</dbReference>
<sequence>MGGLIPDEVVESVRQATDIVQVIGEYVRLEKKGKNFVGICPFHQERDPSFTVSPEKQIFYCFGCGTGGNVFKFLMLQENLTFPEAVYRLARQAGITVPRTERHREGTRAWLEEQAWEINAMVRDFYHHFLIHRPEAEEARSYLERRGVSRHTREIFQLGYAPPGWDTLLQFLASRNCSLHRAVDLGLLTRGERGKLYDRFRNRLIFPIYNAQGRVVGFGGRVLDDSQPKYLNSPESSIFNKGKLLFGLHLTRAAIREKGYAIIMEGYMDVITAYQHGVRNVVASLGTSLTAEQGHLLSRYTRDVVIAYDADTAGVAASIRGLDLLQQIGFRVRVVTIPEGKDPDEYIRQHGGEKWQQLVETAAPLLDYKLNQAAKNGGSSASLLAQVLPNLAAMPGEAEREEGIRRVAARLSLSWEAVRDALRRFNKNPGRKWLNSDKIAKNKHNILANAYNKAELFLLQLLLHYPAYVQEVRQRLGESFPREPGLRRIFTLVCRGERVDPAAWMDELNEEEQHLLSRLLMEKIPGGDPVKMISDLTRAVERSYLQEQRERLVQELAEAERVGDQGRIVRVLGDLQKLLQKSKPLLERGNE</sequence>
<dbReference type="InterPro" id="IPR030846">
    <property type="entry name" value="DnaG_bac"/>
</dbReference>
<evidence type="ECO:0000256" key="9">
    <source>
        <dbReference type="ARBA" id="ARBA00022842"/>
    </source>
</evidence>
<keyword evidence="9" id="KW-0460">Magnesium</keyword>
<evidence type="ECO:0000313" key="16">
    <source>
        <dbReference type="EMBL" id="SHE61604.1"/>
    </source>
</evidence>
<dbReference type="GO" id="GO:0000428">
    <property type="term" value="C:DNA-directed RNA polymerase complex"/>
    <property type="evidence" value="ECO:0007669"/>
    <property type="project" value="UniProtKB-KW"/>
</dbReference>
<evidence type="ECO:0000259" key="15">
    <source>
        <dbReference type="PROSITE" id="PS50880"/>
    </source>
</evidence>
<dbReference type="PROSITE" id="PS50880">
    <property type="entry name" value="TOPRIM"/>
    <property type="match status" value="1"/>
</dbReference>
<comment type="cofactor">
    <cofactor evidence="12 13 14">
        <name>Zn(2+)</name>
        <dbReference type="ChEBI" id="CHEBI:29105"/>
    </cofactor>
    <text evidence="12 13 14">Binds 1 zinc ion per monomer.</text>
</comment>
<dbReference type="SUPFAM" id="SSF56731">
    <property type="entry name" value="DNA primase core"/>
    <property type="match status" value="1"/>
</dbReference>
<dbReference type="HAMAP" id="MF_00974">
    <property type="entry name" value="DNA_primase_DnaG"/>
    <property type="match status" value="1"/>
</dbReference>
<dbReference type="NCBIfam" id="TIGR01391">
    <property type="entry name" value="dnaG"/>
    <property type="match status" value="1"/>
</dbReference>
<keyword evidence="7 12" id="KW-0863">Zinc-finger</keyword>
<dbReference type="EMBL" id="FQUW01000007">
    <property type="protein sequence ID" value="SHE61604.1"/>
    <property type="molecule type" value="Genomic_DNA"/>
</dbReference>
<dbReference type="SMART" id="SM00493">
    <property type="entry name" value="TOPRIM"/>
    <property type="match status" value="1"/>
</dbReference>
<comment type="similarity">
    <text evidence="12 13">Belongs to the DnaG primase family.</text>
</comment>
<dbReference type="Pfam" id="PF08275">
    <property type="entry name" value="DNAG_N"/>
    <property type="match status" value="1"/>
</dbReference>
<dbReference type="EC" id="2.7.7.101" evidence="12"/>
<dbReference type="FunFam" id="3.40.1360.10:FF:000002">
    <property type="entry name" value="DNA primase"/>
    <property type="match status" value="1"/>
</dbReference>
<dbReference type="PANTHER" id="PTHR30313">
    <property type="entry name" value="DNA PRIMASE"/>
    <property type="match status" value="1"/>
</dbReference>
<dbReference type="Gene3D" id="3.90.580.10">
    <property type="entry name" value="Zinc finger, CHC2-type domain"/>
    <property type="match status" value="1"/>
</dbReference>
<evidence type="ECO:0000256" key="4">
    <source>
        <dbReference type="ARBA" id="ARBA00022695"/>
    </source>
</evidence>
<dbReference type="RefSeq" id="WP_073163159.1">
    <property type="nucleotide sequence ID" value="NZ_FQUW01000007.1"/>
</dbReference>
<keyword evidence="17" id="KW-1185">Reference proteome</keyword>
<dbReference type="GO" id="GO:1990077">
    <property type="term" value="C:primosome complex"/>
    <property type="evidence" value="ECO:0007669"/>
    <property type="project" value="UniProtKB-KW"/>
</dbReference>
<comment type="catalytic activity">
    <reaction evidence="12">
        <text>ssDNA + n NTP = ssDNA/pppN(pN)n-1 hybrid + (n-1) diphosphate.</text>
        <dbReference type="EC" id="2.7.7.101"/>
    </reaction>
</comment>
<keyword evidence="11 12" id="KW-0804">Transcription</keyword>
<keyword evidence="2 12" id="KW-0639">Primosome</keyword>
<dbReference type="Gene3D" id="3.90.980.10">
    <property type="entry name" value="DNA primase, catalytic core, N-terminal domain"/>
    <property type="match status" value="1"/>
</dbReference>
<keyword evidence="8 12" id="KW-0862">Zinc</keyword>
<evidence type="ECO:0000256" key="10">
    <source>
        <dbReference type="ARBA" id="ARBA00023125"/>
    </source>
</evidence>
<evidence type="ECO:0000256" key="1">
    <source>
        <dbReference type="ARBA" id="ARBA00022478"/>
    </source>
</evidence>
<dbReference type="GO" id="GO:0006269">
    <property type="term" value="P:DNA replication, synthesis of primer"/>
    <property type="evidence" value="ECO:0007669"/>
    <property type="project" value="UniProtKB-UniRule"/>
</dbReference>
<dbReference type="GO" id="GO:0003677">
    <property type="term" value="F:DNA binding"/>
    <property type="evidence" value="ECO:0007669"/>
    <property type="project" value="UniProtKB-KW"/>
</dbReference>
<dbReference type="GO" id="GO:0008270">
    <property type="term" value="F:zinc ion binding"/>
    <property type="evidence" value="ECO:0007669"/>
    <property type="project" value="UniProtKB-UniRule"/>
</dbReference>
<feature type="zinc finger region" description="CHC2-type" evidence="12 14">
    <location>
        <begin position="40"/>
        <end position="64"/>
    </location>
</feature>
<dbReference type="InterPro" id="IPR036977">
    <property type="entry name" value="DNA_primase_Znf_CHC2"/>
</dbReference>
<dbReference type="InterPro" id="IPR013264">
    <property type="entry name" value="DNAG_N"/>
</dbReference>
<dbReference type="InterPro" id="IPR002694">
    <property type="entry name" value="Znf_CHC2"/>
</dbReference>
<comment type="function">
    <text evidence="12 13">RNA polymerase that catalyzes the synthesis of short RNA molecules used as primers for DNA polymerase during DNA replication.</text>
</comment>
<dbReference type="Pfam" id="PF13155">
    <property type="entry name" value="Toprim_2"/>
    <property type="match status" value="1"/>
</dbReference>
<dbReference type="InterPro" id="IPR034151">
    <property type="entry name" value="TOPRIM_DnaG_bac"/>
</dbReference>
<dbReference type="OrthoDB" id="9803773at2"/>
<comment type="subunit">
    <text evidence="12">Monomer. Interacts with DnaB.</text>
</comment>
<accession>A0A1M4UY01</accession>
<keyword evidence="1 12" id="KW-0240">DNA-directed RNA polymerase</keyword>
<dbReference type="Gene3D" id="3.40.1360.10">
    <property type="match status" value="1"/>
</dbReference>
<evidence type="ECO:0000256" key="14">
    <source>
        <dbReference type="PIRSR" id="PIRSR002811-1"/>
    </source>
</evidence>
<dbReference type="PANTHER" id="PTHR30313:SF2">
    <property type="entry name" value="DNA PRIMASE"/>
    <property type="match status" value="1"/>
</dbReference>
<dbReference type="SMART" id="SM00400">
    <property type="entry name" value="ZnF_CHCC"/>
    <property type="match status" value="1"/>
</dbReference>
<dbReference type="Gene3D" id="1.10.860.10">
    <property type="entry name" value="DNAb Helicase, Chain A"/>
    <property type="match status" value="1"/>
</dbReference>
<keyword evidence="5 12" id="KW-0235">DNA replication</keyword>
<dbReference type="FunFam" id="3.90.580.10:FF:000001">
    <property type="entry name" value="DNA primase"/>
    <property type="match status" value="1"/>
</dbReference>
<keyword evidence="10 12" id="KW-0238">DNA-binding</keyword>
<keyword evidence="4 12" id="KW-0548">Nucleotidyltransferase</keyword>
<dbReference type="InterPro" id="IPR016136">
    <property type="entry name" value="DNA_helicase_N/primase_C"/>
</dbReference>
<dbReference type="InterPro" id="IPR050219">
    <property type="entry name" value="DnaG_primase"/>
</dbReference>
<dbReference type="GO" id="GO:0003899">
    <property type="term" value="F:DNA-directed RNA polymerase activity"/>
    <property type="evidence" value="ECO:0007669"/>
    <property type="project" value="UniProtKB-UniRule"/>
</dbReference>
<organism evidence="16 17">
    <name type="scientific">Desulfofundulus australicus DSM 11792</name>
    <dbReference type="NCBI Taxonomy" id="1121425"/>
    <lineage>
        <taxon>Bacteria</taxon>
        <taxon>Bacillati</taxon>
        <taxon>Bacillota</taxon>
        <taxon>Clostridia</taxon>
        <taxon>Eubacteriales</taxon>
        <taxon>Peptococcaceae</taxon>
        <taxon>Desulfofundulus</taxon>
    </lineage>
</organism>